<evidence type="ECO:0000313" key="5">
    <source>
        <dbReference type="RefSeq" id="XP_022239467.1"/>
    </source>
</evidence>
<comment type="subcellular location">
    <subcellularLocation>
        <location evidence="1">Membrane</location>
    </subcellularLocation>
</comment>
<dbReference type="SMART" id="SM00233">
    <property type="entry name" value="PH"/>
    <property type="match status" value="1"/>
</dbReference>
<dbReference type="InterPro" id="IPR001849">
    <property type="entry name" value="PH_domain"/>
</dbReference>
<keyword evidence="2" id="KW-0472">Membrane</keyword>
<protein>
    <submittedName>
        <fullName evidence="5">Uncharacterized protein LOC106457738 isoform X2</fullName>
    </submittedName>
</protein>
<gene>
    <name evidence="5" type="primary">LOC106457738</name>
</gene>
<keyword evidence="4" id="KW-1185">Reference proteome</keyword>
<accession>A0ABM1S762</accession>
<dbReference type="Pfam" id="PF00169">
    <property type="entry name" value="PH"/>
    <property type="match status" value="1"/>
</dbReference>
<dbReference type="CDD" id="cd00821">
    <property type="entry name" value="PH"/>
    <property type="match status" value="1"/>
</dbReference>
<dbReference type="InterPro" id="IPR039680">
    <property type="entry name" value="PLEKHB1/2"/>
</dbReference>
<dbReference type="InterPro" id="IPR011993">
    <property type="entry name" value="PH-like_dom_sf"/>
</dbReference>
<dbReference type="PROSITE" id="PS50003">
    <property type="entry name" value="PH_DOMAIN"/>
    <property type="match status" value="1"/>
</dbReference>
<dbReference type="SUPFAM" id="SSF50729">
    <property type="entry name" value="PH domain-like"/>
    <property type="match status" value="1"/>
</dbReference>
<proteinExistence type="predicted"/>
<dbReference type="RefSeq" id="XP_022239467.1">
    <property type="nucleotide sequence ID" value="XM_022383759.1"/>
</dbReference>
<dbReference type="Proteomes" id="UP000694941">
    <property type="component" value="Unplaced"/>
</dbReference>
<dbReference type="PANTHER" id="PTHR14309:SF12">
    <property type="entry name" value="PH DOMAIN-CONTAINING PROTEIN"/>
    <property type="match status" value="1"/>
</dbReference>
<name>A0ABM1S762_LIMPO</name>
<dbReference type="Gene3D" id="2.30.29.30">
    <property type="entry name" value="Pleckstrin-homology domain (PH domain)/Phosphotyrosine-binding domain (PTB)"/>
    <property type="match status" value="1"/>
</dbReference>
<dbReference type="PANTHER" id="PTHR14309">
    <property type="entry name" value="EXPRESSED PROTEIN"/>
    <property type="match status" value="1"/>
</dbReference>
<sequence length="255" mass="28822">MATQLKSGYMLRYKKRIFSKDWKEEYVVLFNDSTLVWFKDKDKMEPEGSVIIKNAPELMAYGPFTARVPKRPALPNGYRTSQLLAFGTKGKEAVYWFLCKHEEDVMSWMTTISNLLPPPPARPSSQLHDFQGCQGCSRHTFLPSSGLSQQLSYGYVQQSEPVSNVPISDRQNNGDLAMSIFLGSTMGWGLGRGWNEEWVNSFYDAGAHWYDNGDHHFSNNESDVNHESIGIHDDAYEPGGLDSTDFDMCADFGAF</sequence>
<evidence type="ECO:0000259" key="3">
    <source>
        <dbReference type="PROSITE" id="PS50003"/>
    </source>
</evidence>
<feature type="domain" description="PH" evidence="3">
    <location>
        <begin position="3"/>
        <end position="117"/>
    </location>
</feature>
<reference evidence="5" key="1">
    <citation type="submission" date="2025-08" db="UniProtKB">
        <authorList>
            <consortium name="RefSeq"/>
        </authorList>
    </citation>
    <scope>IDENTIFICATION</scope>
    <source>
        <tissue evidence="5">Muscle</tissue>
    </source>
</reference>
<dbReference type="GeneID" id="106457738"/>
<evidence type="ECO:0000256" key="1">
    <source>
        <dbReference type="ARBA" id="ARBA00004370"/>
    </source>
</evidence>
<organism evidence="4 5">
    <name type="scientific">Limulus polyphemus</name>
    <name type="common">Atlantic horseshoe crab</name>
    <dbReference type="NCBI Taxonomy" id="6850"/>
    <lineage>
        <taxon>Eukaryota</taxon>
        <taxon>Metazoa</taxon>
        <taxon>Ecdysozoa</taxon>
        <taxon>Arthropoda</taxon>
        <taxon>Chelicerata</taxon>
        <taxon>Merostomata</taxon>
        <taxon>Xiphosura</taxon>
        <taxon>Limulidae</taxon>
        <taxon>Limulus</taxon>
    </lineage>
</organism>
<evidence type="ECO:0000256" key="2">
    <source>
        <dbReference type="ARBA" id="ARBA00023136"/>
    </source>
</evidence>
<evidence type="ECO:0000313" key="4">
    <source>
        <dbReference type="Proteomes" id="UP000694941"/>
    </source>
</evidence>